<feature type="transmembrane region" description="Helical" evidence="1">
    <location>
        <begin position="12"/>
        <end position="38"/>
    </location>
</feature>
<keyword evidence="1" id="KW-0472">Membrane</keyword>
<reference evidence="2" key="1">
    <citation type="submission" date="2016-05" db="EMBL/GenBank/DDBJ databases">
        <authorList>
            <person name="Lavstsen T."/>
            <person name="Jespersen J.S."/>
        </authorList>
    </citation>
    <scope>NUCLEOTIDE SEQUENCE</scope>
    <source>
        <tissue evidence="2">Brain</tissue>
    </source>
</reference>
<name>A0A1A8C702_NOTKA</name>
<gene>
    <name evidence="2" type="primary">OLA.1520</name>
</gene>
<evidence type="ECO:0000256" key="1">
    <source>
        <dbReference type="SAM" id="Phobius"/>
    </source>
</evidence>
<evidence type="ECO:0000313" key="2">
    <source>
        <dbReference type="EMBL" id="SBP74490.1"/>
    </source>
</evidence>
<reference evidence="2" key="2">
    <citation type="submission" date="2016-06" db="EMBL/GenBank/DDBJ databases">
        <title>The genome of a short-lived fish provides insights into sex chromosome evolution and the genetic control of aging.</title>
        <authorList>
            <person name="Reichwald K."/>
            <person name="Felder M."/>
            <person name="Petzold A."/>
            <person name="Koch P."/>
            <person name="Groth M."/>
            <person name="Platzer M."/>
        </authorList>
    </citation>
    <scope>NUCLEOTIDE SEQUENCE</scope>
    <source>
        <tissue evidence="2">Brain</tissue>
    </source>
</reference>
<dbReference type="PANTHER" id="PTHR33444">
    <property type="entry name" value="SI:DKEY-19B23.12-RELATED"/>
    <property type="match status" value="1"/>
</dbReference>
<sequence>MAGSKGSCWCDVFGAGCTILFVTAFPVVQITLGAVYLYECPVAPVLPVYVMVFGTGALLMTAMLAMPRLLCPGAPRPTFWTLLLVTLLLLFFIWFLFGSYQIYSIYPPNYDKNNITDSNSSISGIHSSSDTRLNHASKSPRLLRLNQTQTSGWTSEISSTSPSGELSDLQHCNRTLYLFAFWTNTLICVMAGAAALVMSCLYCFMKCTDVFVQHLST</sequence>
<feature type="transmembrane region" description="Helical" evidence="1">
    <location>
        <begin position="44"/>
        <end position="66"/>
    </location>
</feature>
<accession>A0A1A8C702</accession>
<dbReference type="AlphaFoldDB" id="A0A1A8C702"/>
<feature type="transmembrane region" description="Helical" evidence="1">
    <location>
        <begin position="176"/>
        <end position="204"/>
    </location>
</feature>
<protein>
    <submittedName>
        <fullName evidence="2">Uncharacterized protein</fullName>
    </submittedName>
</protein>
<organism evidence="2">
    <name type="scientific">Nothobranchius kadleci</name>
    <name type="common">African annual killifish</name>
    <dbReference type="NCBI Taxonomy" id="1051664"/>
    <lineage>
        <taxon>Eukaryota</taxon>
        <taxon>Metazoa</taxon>
        <taxon>Chordata</taxon>
        <taxon>Craniata</taxon>
        <taxon>Vertebrata</taxon>
        <taxon>Euteleostomi</taxon>
        <taxon>Actinopterygii</taxon>
        <taxon>Neopterygii</taxon>
        <taxon>Teleostei</taxon>
        <taxon>Neoteleostei</taxon>
        <taxon>Acanthomorphata</taxon>
        <taxon>Ovalentaria</taxon>
        <taxon>Atherinomorphae</taxon>
        <taxon>Cyprinodontiformes</taxon>
        <taxon>Nothobranchiidae</taxon>
        <taxon>Nothobranchius</taxon>
    </lineage>
</organism>
<keyword evidence="1" id="KW-0812">Transmembrane</keyword>
<dbReference type="EMBL" id="HADZ01010549">
    <property type="protein sequence ID" value="SBP74490.1"/>
    <property type="molecule type" value="Transcribed_RNA"/>
</dbReference>
<dbReference type="InterPro" id="IPR040350">
    <property type="entry name" value="TMEM272"/>
</dbReference>
<dbReference type="PANTHER" id="PTHR33444:SF2">
    <property type="entry name" value="MARVEL DOMAIN-CONTAINING PROTEIN"/>
    <property type="match status" value="1"/>
</dbReference>
<keyword evidence="1" id="KW-1133">Transmembrane helix</keyword>
<proteinExistence type="predicted"/>
<feature type="transmembrane region" description="Helical" evidence="1">
    <location>
        <begin position="78"/>
        <end position="97"/>
    </location>
</feature>